<dbReference type="InterPro" id="IPR005511">
    <property type="entry name" value="SMP-30"/>
</dbReference>
<dbReference type="GO" id="GO:0019853">
    <property type="term" value="P:L-ascorbic acid biosynthetic process"/>
    <property type="evidence" value="ECO:0007669"/>
    <property type="project" value="TreeGrafter"/>
</dbReference>
<evidence type="ECO:0000256" key="3">
    <source>
        <dbReference type="ARBA" id="ARBA00001936"/>
    </source>
</evidence>
<evidence type="ECO:0000256" key="2">
    <source>
        <dbReference type="ARBA" id="ARBA00001913"/>
    </source>
</evidence>
<accession>A0A8J6LSZ2</accession>
<dbReference type="Pfam" id="PF08450">
    <property type="entry name" value="SGL"/>
    <property type="match status" value="1"/>
</dbReference>
<organism evidence="17 18">
    <name type="scientific">Capillibacterium thermochitinicola</name>
    <dbReference type="NCBI Taxonomy" id="2699427"/>
    <lineage>
        <taxon>Bacteria</taxon>
        <taxon>Bacillati</taxon>
        <taxon>Bacillota</taxon>
        <taxon>Capillibacterium</taxon>
    </lineage>
</organism>
<dbReference type="PRINTS" id="PR01790">
    <property type="entry name" value="SMP30FAMILY"/>
</dbReference>
<keyword evidence="10" id="KW-0963">Cytoplasm</keyword>
<dbReference type="GO" id="GO:0004341">
    <property type="term" value="F:gluconolactonase activity"/>
    <property type="evidence" value="ECO:0007669"/>
    <property type="project" value="UniProtKB-EC"/>
</dbReference>
<dbReference type="InterPro" id="IPR011042">
    <property type="entry name" value="6-blade_b-propeller_TolB-like"/>
</dbReference>
<dbReference type="GO" id="GO:0030234">
    <property type="term" value="F:enzyme regulator activity"/>
    <property type="evidence" value="ECO:0007669"/>
    <property type="project" value="InterPro"/>
</dbReference>
<evidence type="ECO:0000256" key="7">
    <source>
        <dbReference type="ARBA" id="ARBA00008853"/>
    </source>
</evidence>
<evidence type="ECO:0000256" key="12">
    <source>
        <dbReference type="ARBA" id="ARBA00022801"/>
    </source>
</evidence>
<keyword evidence="12" id="KW-0378">Hydrolase</keyword>
<evidence type="ECO:0000259" key="16">
    <source>
        <dbReference type="Pfam" id="PF08450"/>
    </source>
</evidence>
<dbReference type="SUPFAM" id="SSF63829">
    <property type="entry name" value="Calcium-dependent phosphotriesterase"/>
    <property type="match status" value="1"/>
</dbReference>
<keyword evidence="18" id="KW-1185">Reference proteome</keyword>
<dbReference type="EC" id="3.1.1.17" evidence="8"/>
<dbReference type="GO" id="GO:0005509">
    <property type="term" value="F:calcium ion binding"/>
    <property type="evidence" value="ECO:0007669"/>
    <property type="project" value="InterPro"/>
</dbReference>
<evidence type="ECO:0000256" key="5">
    <source>
        <dbReference type="ARBA" id="ARBA00001947"/>
    </source>
</evidence>
<keyword evidence="11" id="KW-0479">Metal-binding</keyword>
<dbReference type="PANTHER" id="PTHR10907">
    <property type="entry name" value="REGUCALCIN"/>
    <property type="match status" value="1"/>
</dbReference>
<comment type="catalytic activity">
    <reaction evidence="1">
        <text>D-glucono-1,5-lactone + H2O = D-gluconate + H(+)</text>
        <dbReference type="Rhea" id="RHEA:10440"/>
        <dbReference type="ChEBI" id="CHEBI:15377"/>
        <dbReference type="ChEBI" id="CHEBI:15378"/>
        <dbReference type="ChEBI" id="CHEBI:16217"/>
        <dbReference type="ChEBI" id="CHEBI:18391"/>
        <dbReference type="EC" id="3.1.1.17"/>
    </reaction>
</comment>
<dbReference type="PRINTS" id="PR01791">
    <property type="entry name" value="REGUCALCIN"/>
</dbReference>
<feature type="domain" description="SMP-30/Gluconolactonase/LRE-like region" evidence="16">
    <location>
        <begin position="18"/>
        <end position="256"/>
    </location>
</feature>
<evidence type="ECO:0000256" key="11">
    <source>
        <dbReference type="ARBA" id="ARBA00022723"/>
    </source>
</evidence>
<sequence>MKSQVELVVDSKTLMGGNPCWEEETQTFYWVDLMGTKVYTYQPTTGERHWLEVNQHVGAYLPRQGGGAVIALQSGLYLLDPQTKEVAPVFLPDPSENRFISGKCDLTGRLWAGTSDLLGQKPWGTLYCMEKDHTVRPVLVNATLPWGLGWSPDYRLMYYVDTPTREIVAFDFNPESGALNNRRTVVKFPEGVGLPAGMTVDAEGKLWIAHWQGGRVTRWDPESGTLLATVQLPVSLVTACQFGGSAFEELYITTARYPLNPKELARQPHAGGIFCCRPGVNGLPTPKYAS</sequence>
<reference evidence="17" key="1">
    <citation type="submission" date="2020-06" db="EMBL/GenBank/DDBJ databases">
        <title>Novel chitinolytic bacterium.</title>
        <authorList>
            <person name="Ungkulpasvich U."/>
            <person name="Kosugi A."/>
            <person name="Uke A."/>
        </authorList>
    </citation>
    <scope>NUCLEOTIDE SEQUENCE</scope>
    <source>
        <strain evidence="17">UUS1-1</strain>
    </source>
</reference>
<comment type="subcellular location">
    <subcellularLocation>
        <location evidence="6">Cytoplasm</location>
    </subcellularLocation>
</comment>
<evidence type="ECO:0000256" key="8">
    <source>
        <dbReference type="ARBA" id="ARBA00013227"/>
    </source>
</evidence>
<evidence type="ECO:0000256" key="14">
    <source>
        <dbReference type="ARBA" id="ARBA00032464"/>
    </source>
</evidence>
<comment type="cofactor">
    <cofactor evidence="5">
        <name>Zn(2+)</name>
        <dbReference type="ChEBI" id="CHEBI:29105"/>
    </cofactor>
</comment>
<evidence type="ECO:0000256" key="9">
    <source>
        <dbReference type="ARBA" id="ARBA00016808"/>
    </source>
</evidence>
<dbReference type="PANTHER" id="PTHR10907:SF47">
    <property type="entry name" value="REGUCALCIN"/>
    <property type="match status" value="1"/>
</dbReference>
<evidence type="ECO:0000256" key="13">
    <source>
        <dbReference type="ARBA" id="ARBA00022837"/>
    </source>
</evidence>
<dbReference type="GO" id="GO:0005737">
    <property type="term" value="C:cytoplasm"/>
    <property type="evidence" value="ECO:0007669"/>
    <property type="project" value="UniProtKB-SubCell"/>
</dbReference>
<gene>
    <name evidence="17" type="ORF">G5B42_09305</name>
</gene>
<evidence type="ECO:0000313" key="18">
    <source>
        <dbReference type="Proteomes" id="UP000657177"/>
    </source>
</evidence>
<dbReference type="InterPro" id="IPR008367">
    <property type="entry name" value="Regucalcin"/>
</dbReference>
<comment type="caution">
    <text evidence="17">The sequence shown here is derived from an EMBL/GenBank/DDBJ whole genome shotgun (WGS) entry which is preliminary data.</text>
</comment>
<comment type="cofactor">
    <cofactor evidence="3">
        <name>Mn(2+)</name>
        <dbReference type="ChEBI" id="CHEBI:29035"/>
    </cofactor>
</comment>
<dbReference type="RefSeq" id="WP_181340197.1">
    <property type="nucleotide sequence ID" value="NZ_JAAKDE010000019.1"/>
</dbReference>
<proteinExistence type="inferred from homology"/>
<dbReference type="InterPro" id="IPR013658">
    <property type="entry name" value="SGL"/>
</dbReference>
<feature type="binding site" evidence="15">
    <location>
        <position position="98"/>
    </location>
    <ligand>
        <name>substrate</name>
    </ligand>
</feature>
<evidence type="ECO:0000313" key="17">
    <source>
        <dbReference type="EMBL" id="MBA2133727.1"/>
    </source>
</evidence>
<evidence type="ECO:0000256" key="10">
    <source>
        <dbReference type="ARBA" id="ARBA00022490"/>
    </source>
</evidence>
<evidence type="ECO:0000256" key="15">
    <source>
        <dbReference type="PIRSR" id="PIRSR605511-2"/>
    </source>
</evidence>
<dbReference type="Proteomes" id="UP000657177">
    <property type="component" value="Unassembled WGS sequence"/>
</dbReference>
<protein>
    <recommendedName>
        <fullName evidence="9">Regucalcin</fullName>
        <ecNumber evidence="8">3.1.1.17</ecNumber>
    </recommendedName>
    <alternativeName>
        <fullName evidence="14">Gluconolactonase</fullName>
    </alternativeName>
</protein>
<name>A0A8J6LSZ2_9FIRM</name>
<dbReference type="EMBL" id="JAAKDE010000019">
    <property type="protein sequence ID" value="MBA2133727.1"/>
    <property type="molecule type" value="Genomic_DNA"/>
</dbReference>
<evidence type="ECO:0000256" key="4">
    <source>
        <dbReference type="ARBA" id="ARBA00001946"/>
    </source>
</evidence>
<comment type="cofactor">
    <cofactor evidence="4">
        <name>Mg(2+)</name>
        <dbReference type="ChEBI" id="CHEBI:18420"/>
    </cofactor>
</comment>
<comment type="similarity">
    <text evidence="7">Belongs to the SMP-30/CGR1 family.</text>
</comment>
<dbReference type="Gene3D" id="2.120.10.30">
    <property type="entry name" value="TolB, C-terminal domain"/>
    <property type="match status" value="1"/>
</dbReference>
<comment type="cofactor">
    <cofactor evidence="2">
        <name>Ca(2+)</name>
        <dbReference type="ChEBI" id="CHEBI:29108"/>
    </cofactor>
</comment>
<dbReference type="AlphaFoldDB" id="A0A8J6LSZ2"/>
<keyword evidence="13" id="KW-0106">Calcium</keyword>
<evidence type="ECO:0000256" key="6">
    <source>
        <dbReference type="ARBA" id="ARBA00004496"/>
    </source>
</evidence>
<evidence type="ECO:0000256" key="1">
    <source>
        <dbReference type="ARBA" id="ARBA00001589"/>
    </source>
</evidence>